<keyword evidence="1" id="KW-0732">Signal</keyword>
<dbReference type="AlphaFoldDB" id="A0AAN7AGK4"/>
<proteinExistence type="predicted"/>
<reference evidence="2" key="2">
    <citation type="submission" date="2023-05" db="EMBL/GenBank/DDBJ databases">
        <authorList>
            <consortium name="Lawrence Berkeley National Laboratory"/>
            <person name="Steindorff A."/>
            <person name="Hensen N."/>
            <person name="Bonometti L."/>
            <person name="Westerberg I."/>
            <person name="Brannstrom I.O."/>
            <person name="Guillou S."/>
            <person name="Cros-Aarteil S."/>
            <person name="Calhoun S."/>
            <person name="Haridas S."/>
            <person name="Kuo A."/>
            <person name="Mondo S."/>
            <person name="Pangilinan J."/>
            <person name="Riley R."/>
            <person name="Labutti K."/>
            <person name="Andreopoulos B."/>
            <person name="Lipzen A."/>
            <person name="Chen C."/>
            <person name="Yanf M."/>
            <person name="Daum C."/>
            <person name="Ng V."/>
            <person name="Clum A."/>
            <person name="Ohm R."/>
            <person name="Martin F."/>
            <person name="Silar P."/>
            <person name="Natvig D."/>
            <person name="Lalanne C."/>
            <person name="Gautier V."/>
            <person name="Ament-Velasquez S.L."/>
            <person name="Kruys A."/>
            <person name="Hutchinson M.I."/>
            <person name="Powell A.J."/>
            <person name="Barry K."/>
            <person name="Miller A.N."/>
            <person name="Grigoriev I.V."/>
            <person name="Debuchy R."/>
            <person name="Gladieux P."/>
            <person name="Thoren M.H."/>
            <person name="Johannesson H."/>
        </authorList>
    </citation>
    <scope>NUCLEOTIDE SEQUENCE</scope>
    <source>
        <strain evidence="2">PSN309</strain>
    </source>
</reference>
<evidence type="ECO:0000256" key="1">
    <source>
        <dbReference type="SAM" id="SignalP"/>
    </source>
</evidence>
<gene>
    <name evidence="2" type="ORF">QBC35DRAFT_476655</name>
</gene>
<comment type="caution">
    <text evidence="2">The sequence shown here is derived from an EMBL/GenBank/DDBJ whole genome shotgun (WGS) entry which is preliminary data.</text>
</comment>
<protein>
    <submittedName>
        <fullName evidence="2">Uncharacterized protein</fullName>
    </submittedName>
</protein>
<sequence>MKSITALILTLATLAAASPAAAPASSGNLELDSRQTCSYRCLCNLQNDPDSELPDPDNIPCCNSVGGTLDSGNTICDNLTFATATSFAACCGQSGGYTCFTGRGCTPIVG</sequence>
<dbReference type="Proteomes" id="UP001302126">
    <property type="component" value="Unassembled WGS sequence"/>
</dbReference>
<organism evidence="2 3">
    <name type="scientific">Podospora australis</name>
    <dbReference type="NCBI Taxonomy" id="1536484"/>
    <lineage>
        <taxon>Eukaryota</taxon>
        <taxon>Fungi</taxon>
        <taxon>Dikarya</taxon>
        <taxon>Ascomycota</taxon>
        <taxon>Pezizomycotina</taxon>
        <taxon>Sordariomycetes</taxon>
        <taxon>Sordariomycetidae</taxon>
        <taxon>Sordariales</taxon>
        <taxon>Podosporaceae</taxon>
        <taxon>Podospora</taxon>
    </lineage>
</organism>
<reference evidence="2" key="1">
    <citation type="journal article" date="2023" name="Mol. Phylogenet. Evol.">
        <title>Genome-scale phylogeny and comparative genomics of the fungal order Sordariales.</title>
        <authorList>
            <person name="Hensen N."/>
            <person name="Bonometti L."/>
            <person name="Westerberg I."/>
            <person name="Brannstrom I.O."/>
            <person name="Guillou S."/>
            <person name="Cros-Aarteil S."/>
            <person name="Calhoun S."/>
            <person name="Haridas S."/>
            <person name="Kuo A."/>
            <person name="Mondo S."/>
            <person name="Pangilinan J."/>
            <person name="Riley R."/>
            <person name="LaButti K."/>
            <person name="Andreopoulos B."/>
            <person name="Lipzen A."/>
            <person name="Chen C."/>
            <person name="Yan M."/>
            <person name="Daum C."/>
            <person name="Ng V."/>
            <person name="Clum A."/>
            <person name="Steindorff A."/>
            <person name="Ohm R.A."/>
            <person name="Martin F."/>
            <person name="Silar P."/>
            <person name="Natvig D.O."/>
            <person name="Lalanne C."/>
            <person name="Gautier V."/>
            <person name="Ament-Velasquez S.L."/>
            <person name="Kruys A."/>
            <person name="Hutchinson M.I."/>
            <person name="Powell A.J."/>
            <person name="Barry K."/>
            <person name="Miller A.N."/>
            <person name="Grigoriev I.V."/>
            <person name="Debuchy R."/>
            <person name="Gladieux P."/>
            <person name="Hiltunen Thoren M."/>
            <person name="Johannesson H."/>
        </authorList>
    </citation>
    <scope>NUCLEOTIDE SEQUENCE</scope>
    <source>
        <strain evidence="2">PSN309</strain>
    </source>
</reference>
<name>A0AAN7AGK4_9PEZI</name>
<feature type="signal peptide" evidence="1">
    <location>
        <begin position="1"/>
        <end position="17"/>
    </location>
</feature>
<feature type="chain" id="PRO_5043001611" evidence="1">
    <location>
        <begin position="18"/>
        <end position="110"/>
    </location>
</feature>
<evidence type="ECO:0000313" key="3">
    <source>
        <dbReference type="Proteomes" id="UP001302126"/>
    </source>
</evidence>
<dbReference type="EMBL" id="MU864461">
    <property type="protein sequence ID" value="KAK4185122.1"/>
    <property type="molecule type" value="Genomic_DNA"/>
</dbReference>
<accession>A0AAN7AGK4</accession>
<keyword evidence="3" id="KW-1185">Reference proteome</keyword>
<evidence type="ECO:0000313" key="2">
    <source>
        <dbReference type="EMBL" id="KAK4185122.1"/>
    </source>
</evidence>